<evidence type="ECO:0000256" key="1">
    <source>
        <dbReference type="ARBA" id="ARBA00004141"/>
    </source>
</evidence>
<keyword evidence="2" id="KW-0813">Transport</keyword>
<feature type="transmembrane region" description="Helical" evidence="7">
    <location>
        <begin position="6"/>
        <end position="36"/>
    </location>
</feature>
<organism evidence="10 11">
    <name type="scientific">Pseudonocardia zijingensis</name>
    <dbReference type="NCBI Taxonomy" id="153376"/>
    <lineage>
        <taxon>Bacteria</taxon>
        <taxon>Bacillati</taxon>
        <taxon>Actinomycetota</taxon>
        <taxon>Actinomycetes</taxon>
        <taxon>Pseudonocardiales</taxon>
        <taxon>Pseudonocardiaceae</taxon>
        <taxon>Pseudonocardia</taxon>
    </lineage>
</organism>
<protein>
    <submittedName>
        <fullName evidence="10">SLC13 family permease</fullName>
    </submittedName>
</protein>
<keyword evidence="3 7" id="KW-0812">Transmembrane</keyword>
<evidence type="ECO:0000259" key="8">
    <source>
        <dbReference type="Pfam" id="PF03600"/>
    </source>
</evidence>
<keyword evidence="11" id="KW-1185">Reference proteome</keyword>
<feature type="transmembrane region" description="Helical" evidence="7">
    <location>
        <begin position="309"/>
        <end position="326"/>
    </location>
</feature>
<feature type="transmembrane region" description="Helical" evidence="7">
    <location>
        <begin position="171"/>
        <end position="195"/>
    </location>
</feature>
<evidence type="ECO:0000313" key="10">
    <source>
        <dbReference type="EMBL" id="GAA0935689.1"/>
    </source>
</evidence>
<feature type="transmembrane region" description="Helical" evidence="7">
    <location>
        <begin position="430"/>
        <end position="451"/>
    </location>
</feature>
<evidence type="ECO:0000256" key="5">
    <source>
        <dbReference type="ARBA" id="ARBA00023136"/>
    </source>
</evidence>
<dbReference type="PANTHER" id="PTHR42826">
    <property type="entry name" value="DICARBOXYLATE TRANSPORTER 2.1, CHLOROPLASTIC"/>
    <property type="match status" value="1"/>
</dbReference>
<evidence type="ECO:0000256" key="3">
    <source>
        <dbReference type="ARBA" id="ARBA00022692"/>
    </source>
</evidence>
<dbReference type="Proteomes" id="UP001499967">
    <property type="component" value="Unassembled WGS sequence"/>
</dbReference>
<feature type="domain" description="Dicarboxylate carrier MatC N-terminal" evidence="9">
    <location>
        <begin position="1"/>
        <end position="149"/>
    </location>
</feature>
<dbReference type="InterPro" id="IPR030676">
    <property type="entry name" value="CitT-rel"/>
</dbReference>
<accession>A0ABP4AEV1</accession>
<evidence type="ECO:0000256" key="7">
    <source>
        <dbReference type="SAM" id="Phobius"/>
    </source>
</evidence>
<dbReference type="RefSeq" id="WP_343941729.1">
    <property type="nucleotide sequence ID" value="NZ_BAAAHP010000075.1"/>
</dbReference>
<gene>
    <name evidence="10" type="ORF">GCM10009559_27410</name>
</gene>
<keyword evidence="5 7" id="KW-0472">Membrane</keyword>
<evidence type="ECO:0000256" key="6">
    <source>
        <dbReference type="SAM" id="MobiDB-lite"/>
    </source>
</evidence>
<evidence type="ECO:0000313" key="11">
    <source>
        <dbReference type="Proteomes" id="UP001499967"/>
    </source>
</evidence>
<keyword evidence="4 7" id="KW-1133">Transmembrane helix</keyword>
<evidence type="ECO:0000256" key="4">
    <source>
        <dbReference type="ARBA" id="ARBA00022989"/>
    </source>
</evidence>
<feature type="transmembrane region" description="Helical" evidence="7">
    <location>
        <begin position="90"/>
        <end position="123"/>
    </location>
</feature>
<feature type="transmembrane region" description="Helical" evidence="7">
    <location>
        <begin position="380"/>
        <end position="402"/>
    </location>
</feature>
<feature type="compositionally biased region" description="Low complexity" evidence="6">
    <location>
        <begin position="225"/>
        <end position="241"/>
    </location>
</feature>
<dbReference type="InterPro" id="IPR009827">
    <property type="entry name" value="MatC_N"/>
</dbReference>
<reference evidence="11" key="1">
    <citation type="journal article" date="2019" name="Int. J. Syst. Evol. Microbiol.">
        <title>The Global Catalogue of Microorganisms (GCM) 10K type strain sequencing project: providing services to taxonomists for standard genome sequencing and annotation.</title>
        <authorList>
            <consortium name="The Broad Institute Genomics Platform"/>
            <consortium name="The Broad Institute Genome Sequencing Center for Infectious Disease"/>
            <person name="Wu L."/>
            <person name="Ma J."/>
        </authorList>
    </citation>
    <scope>NUCLEOTIDE SEQUENCE [LARGE SCALE GENOMIC DNA]</scope>
    <source>
        <strain evidence="11">JCM 11117</strain>
    </source>
</reference>
<dbReference type="InterPro" id="IPR004680">
    <property type="entry name" value="Cit_transptr-like_dom"/>
</dbReference>
<comment type="subcellular location">
    <subcellularLocation>
        <location evidence="1">Membrane</location>
        <topology evidence="1">Multi-pass membrane protein</topology>
    </subcellularLocation>
</comment>
<evidence type="ECO:0000259" key="9">
    <source>
        <dbReference type="Pfam" id="PF07158"/>
    </source>
</evidence>
<feature type="transmembrane region" description="Helical" evidence="7">
    <location>
        <begin position="48"/>
        <end position="70"/>
    </location>
</feature>
<comment type="caution">
    <text evidence="10">The sequence shown here is derived from an EMBL/GenBank/DDBJ whole genome shotgun (WGS) entry which is preliminary data.</text>
</comment>
<feature type="transmembrane region" description="Helical" evidence="7">
    <location>
        <begin position="269"/>
        <end position="297"/>
    </location>
</feature>
<dbReference type="Pfam" id="PF03600">
    <property type="entry name" value="CitMHS"/>
    <property type="match status" value="1"/>
</dbReference>
<feature type="transmembrane region" description="Helical" evidence="7">
    <location>
        <begin position="135"/>
        <end position="159"/>
    </location>
</feature>
<feature type="transmembrane region" description="Helical" evidence="7">
    <location>
        <begin position="347"/>
        <end position="374"/>
    </location>
</feature>
<proteinExistence type="predicted"/>
<dbReference type="Pfam" id="PF07158">
    <property type="entry name" value="MatC_N"/>
    <property type="match status" value="1"/>
</dbReference>
<feature type="domain" description="Citrate transporter-like" evidence="8">
    <location>
        <begin position="277"/>
        <end position="442"/>
    </location>
</feature>
<feature type="region of interest" description="Disordered" evidence="6">
    <location>
        <begin position="225"/>
        <end position="254"/>
    </location>
</feature>
<sequence length="455" mass="46043">MSPEVIALLALAVVFLVATVTSAHMGALALVAAFLVGGLVYGIDADEVLAGFPGSMFVILVGVTYLFALAKNNGTVDWLVHASVRVAGGRIAAVPVVMFLVPAAITAIGAAAPAACAIIIPIALRFARRYAINPLLMSMMVIQGTTAGGFSPIGIYGVIVNGVTGDAGLPTAPGMLFLGTFCTTAALGAVAYFALGGRQLIGRRRAVVSEAARADDTPAAMVAAPAPTGGASADGSTGTVTRPRTAPDDVETDGVPELDTQRLLTLGGLVGLVIATLVFDLHVGLVALAIAVLLTIAFPQNAKGAVDRIAWPTVLLIGGIMTYIAMLEDQGTVEWLGHGIAGISTPLLAAFVLLLIGAVVSAFASTTALLGAVIPLATPFLLTGNISVIGVIVALCIASSVVDCSPLSTMGALAVANSPKEQADRVFRGLMVWGMSLVVIAPVVTWAALVLPSSF</sequence>
<dbReference type="EMBL" id="BAAAHP010000075">
    <property type="protein sequence ID" value="GAA0935689.1"/>
    <property type="molecule type" value="Genomic_DNA"/>
</dbReference>
<evidence type="ECO:0000256" key="2">
    <source>
        <dbReference type="ARBA" id="ARBA00022448"/>
    </source>
</evidence>
<name>A0ABP4AEV1_9PSEU</name>